<dbReference type="PANTHER" id="PTHR43976:SF16">
    <property type="entry name" value="SHORT-CHAIN DEHYDROGENASE_REDUCTASE FAMILY PROTEIN"/>
    <property type="match status" value="1"/>
</dbReference>
<organism evidence="4 5">
    <name type="scientific">Roseateles depolymerans</name>
    <dbReference type="NCBI Taxonomy" id="76731"/>
    <lineage>
        <taxon>Bacteria</taxon>
        <taxon>Pseudomonadati</taxon>
        <taxon>Pseudomonadota</taxon>
        <taxon>Betaproteobacteria</taxon>
        <taxon>Burkholderiales</taxon>
        <taxon>Sphaerotilaceae</taxon>
        <taxon>Roseateles</taxon>
    </lineage>
</organism>
<accession>A0A2W5DRE6</accession>
<gene>
    <name evidence="4" type="ORF">DI603_05555</name>
</gene>
<dbReference type="Pfam" id="PF00106">
    <property type="entry name" value="adh_short"/>
    <property type="match status" value="1"/>
</dbReference>
<dbReference type="Gene3D" id="3.40.50.720">
    <property type="entry name" value="NAD(P)-binding Rossmann-like Domain"/>
    <property type="match status" value="1"/>
</dbReference>
<sequence>MESVKSQVWLVSGAGRGLGRALSAAVLEAGGRLVAGVRQGDALADLQARHGERLHRVPLDVRDATQAEAAVQAACERFGRLDVLVNNAGYGHMAAFEHQPADDFRDQIETNLFGVVNLTRAALPGMRARRAGRIFQVSSVGGRTATPGLSAYQAAKWAVGGFSDVVAAEVAPLGIQVCTLEPGGMRTDWGTTARQSDAAGLAGYEASVGRVLDMLAAYSGHEISDPARVAEVVLTLATRADLPRRLLLGGDALFVARQAETARAAEQLQWQDTTLSTHFPDAHLPAALGELAKGL</sequence>
<name>A0A2W5DRE6_9BURK</name>
<dbReference type="EMBL" id="QFOD01000004">
    <property type="protein sequence ID" value="PZP34421.1"/>
    <property type="molecule type" value="Genomic_DNA"/>
</dbReference>
<evidence type="ECO:0000313" key="4">
    <source>
        <dbReference type="EMBL" id="PZP34421.1"/>
    </source>
</evidence>
<comment type="similarity">
    <text evidence="1 3">Belongs to the short-chain dehydrogenases/reductases (SDR) family.</text>
</comment>
<dbReference type="PANTHER" id="PTHR43976">
    <property type="entry name" value="SHORT CHAIN DEHYDROGENASE"/>
    <property type="match status" value="1"/>
</dbReference>
<dbReference type="InterPro" id="IPR036291">
    <property type="entry name" value="NAD(P)-bd_dom_sf"/>
</dbReference>
<dbReference type="Proteomes" id="UP000249633">
    <property type="component" value="Unassembled WGS sequence"/>
</dbReference>
<comment type="caution">
    <text evidence="4">The sequence shown here is derived from an EMBL/GenBank/DDBJ whole genome shotgun (WGS) entry which is preliminary data.</text>
</comment>
<evidence type="ECO:0000313" key="5">
    <source>
        <dbReference type="Proteomes" id="UP000249633"/>
    </source>
</evidence>
<keyword evidence="2" id="KW-0560">Oxidoreductase</keyword>
<dbReference type="InterPro" id="IPR002347">
    <property type="entry name" value="SDR_fam"/>
</dbReference>
<dbReference type="CDD" id="cd05374">
    <property type="entry name" value="17beta-HSD-like_SDR_c"/>
    <property type="match status" value="1"/>
</dbReference>
<proteinExistence type="inferred from homology"/>
<dbReference type="PRINTS" id="PR00081">
    <property type="entry name" value="GDHRDH"/>
</dbReference>
<dbReference type="GO" id="GO:0016491">
    <property type="term" value="F:oxidoreductase activity"/>
    <property type="evidence" value="ECO:0007669"/>
    <property type="project" value="UniProtKB-KW"/>
</dbReference>
<dbReference type="SUPFAM" id="SSF51735">
    <property type="entry name" value="NAD(P)-binding Rossmann-fold domains"/>
    <property type="match status" value="1"/>
</dbReference>
<reference evidence="4 5" key="1">
    <citation type="submission" date="2017-08" db="EMBL/GenBank/DDBJ databases">
        <title>Infants hospitalized years apart are colonized by the same room-sourced microbial strains.</title>
        <authorList>
            <person name="Brooks B."/>
            <person name="Olm M.R."/>
            <person name="Firek B.A."/>
            <person name="Baker R."/>
            <person name="Thomas B.C."/>
            <person name="Morowitz M.J."/>
            <person name="Banfield J.F."/>
        </authorList>
    </citation>
    <scope>NUCLEOTIDE SEQUENCE [LARGE SCALE GENOMIC DNA]</scope>
    <source>
        <strain evidence="4">S2_012_000_R2_81</strain>
    </source>
</reference>
<evidence type="ECO:0000256" key="2">
    <source>
        <dbReference type="ARBA" id="ARBA00023002"/>
    </source>
</evidence>
<evidence type="ECO:0000256" key="3">
    <source>
        <dbReference type="RuleBase" id="RU000363"/>
    </source>
</evidence>
<dbReference type="AlphaFoldDB" id="A0A2W5DRE6"/>
<evidence type="ECO:0000256" key="1">
    <source>
        <dbReference type="ARBA" id="ARBA00006484"/>
    </source>
</evidence>
<protein>
    <submittedName>
        <fullName evidence="4">Short-chain dehydrogenase/reductase</fullName>
    </submittedName>
</protein>
<dbReference type="InterPro" id="IPR051911">
    <property type="entry name" value="SDR_oxidoreductase"/>
</dbReference>
<dbReference type="PRINTS" id="PR00080">
    <property type="entry name" value="SDRFAMILY"/>
</dbReference>